<dbReference type="PROSITE" id="PS51257">
    <property type="entry name" value="PROKAR_LIPOPROTEIN"/>
    <property type="match status" value="1"/>
</dbReference>
<evidence type="ECO:0000313" key="2">
    <source>
        <dbReference type="Proteomes" id="UP000295735"/>
    </source>
</evidence>
<comment type="caution">
    <text evidence="1">The sequence shown here is derived from an EMBL/GenBank/DDBJ whole genome shotgun (WGS) entry which is preliminary data.</text>
</comment>
<dbReference type="EMBL" id="SCWC02000002">
    <property type="protein sequence ID" value="KAA1040181.1"/>
    <property type="molecule type" value="Genomic_DNA"/>
</dbReference>
<dbReference type="Proteomes" id="UP000295735">
    <property type="component" value="Unassembled WGS sequence"/>
</dbReference>
<proteinExistence type="predicted"/>
<accession>A0ABQ6RA68</accession>
<keyword evidence="2" id="KW-1185">Reference proteome</keyword>
<organism evidence="1 2">
    <name type="scientific">Macrococcus equipercicus</name>
    <dbReference type="NCBI Taxonomy" id="69967"/>
    <lineage>
        <taxon>Bacteria</taxon>
        <taxon>Bacillati</taxon>
        <taxon>Bacillota</taxon>
        <taxon>Bacilli</taxon>
        <taxon>Bacillales</taxon>
        <taxon>Staphylococcaceae</taxon>
        <taxon>Macrococcus</taxon>
    </lineage>
</organism>
<sequence>MGPVMLKRLLLLIIPVFFLSGCLYPEEQRAENQVAPADQLNMVQTAVNQYQQDNNGLLPLKDRDESYDLYVKHPIDFDKLSPRYLSQLPGSSFEKGGYFQYVLMDVETHPKVKLIDLRTAEVLKDLRIRLNIKDNELPLKKKIGPNVYEIDYKKYGLKKYPTVKSPYSGEALPVYINGGSEFIVDYTVDLGRIINTKQLKLKKGTDIRHILYDDSPILPAYSVPYTVDNHNEPIFKSQAIAE</sequence>
<gene>
    <name evidence="1" type="ORF">ERX35_004110</name>
</gene>
<reference evidence="1 2" key="1">
    <citation type="submission" date="2019-09" db="EMBL/GenBank/DDBJ databases">
        <authorList>
            <person name="Mazhar S."/>
            <person name="Altermann E."/>
            <person name="Hill C."/>
            <person name="Mcauliffe O."/>
        </authorList>
    </citation>
    <scope>NUCLEOTIDE SEQUENCE [LARGE SCALE GENOMIC DNA]</scope>
    <source>
        <strain evidence="1 2">ATCC 51831</strain>
    </source>
</reference>
<evidence type="ECO:0008006" key="3">
    <source>
        <dbReference type="Google" id="ProtNLM"/>
    </source>
</evidence>
<protein>
    <recommendedName>
        <fullName evidence="3">Csa1 family protein</fullName>
    </recommendedName>
</protein>
<name>A0ABQ6RA68_9STAP</name>
<evidence type="ECO:0000313" key="1">
    <source>
        <dbReference type="EMBL" id="KAA1040181.1"/>
    </source>
</evidence>